<dbReference type="Gene3D" id="1.20.58.70">
    <property type="match status" value="1"/>
</dbReference>
<evidence type="ECO:0000313" key="6">
    <source>
        <dbReference type="EMBL" id="CDL94327.1"/>
    </source>
</evidence>
<feature type="transmembrane region" description="Helical" evidence="4">
    <location>
        <begin position="312"/>
        <end position="337"/>
    </location>
</feature>
<dbReference type="GO" id="GO:0048278">
    <property type="term" value="P:vesicle docking"/>
    <property type="evidence" value="ECO:0007669"/>
    <property type="project" value="TreeGrafter"/>
</dbReference>
<proteinExistence type="inferred from homology"/>
<dbReference type="Pfam" id="PF00804">
    <property type="entry name" value="Syntaxin"/>
    <property type="match status" value="1"/>
</dbReference>
<dbReference type="InterPro" id="IPR045242">
    <property type="entry name" value="Syntaxin"/>
</dbReference>
<dbReference type="AlphaFoldDB" id="W6NQ38"/>
<keyword evidence="4" id="KW-0812">Transmembrane</keyword>
<dbReference type="GO" id="GO:0005484">
    <property type="term" value="F:SNAP receptor activity"/>
    <property type="evidence" value="ECO:0007669"/>
    <property type="project" value="TreeGrafter"/>
</dbReference>
<reference evidence="6" key="1">
    <citation type="submission" date="2013-03" db="EMBL/GenBank/DDBJ databases">
        <authorList>
            <person name="Aslett M."/>
        </authorList>
    </citation>
    <scope>NUCLEOTIDE SEQUENCE [LARGE SCALE GENOMIC DNA]</scope>
    <source>
        <strain evidence="6">ISE/inbred ISE</strain>
    </source>
</reference>
<dbReference type="GO" id="GO:0031201">
    <property type="term" value="C:SNARE complex"/>
    <property type="evidence" value="ECO:0007669"/>
    <property type="project" value="TreeGrafter"/>
</dbReference>
<dbReference type="GO" id="GO:0006886">
    <property type="term" value="P:intracellular protein transport"/>
    <property type="evidence" value="ECO:0007669"/>
    <property type="project" value="TreeGrafter"/>
</dbReference>
<dbReference type="GO" id="GO:0012505">
    <property type="term" value="C:endomembrane system"/>
    <property type="evidence" value="ECO:0007669"/>
    <property type="project" value="TreeGrafter"/>
</dbReference>
<keyword evidence="2" id="KW-0813">Transport</keyword>
<dbReference type="OrthoDB" id="10255013at2759"/>
<name>W6NQ38_HAECO</name>
<dbReference type="PROSITE" id="PS50192">
    <property type="entry name" value="T_SNARE"/>
    <property type="match status" value="1"/>
</dbReference>
<dbReference type="PANTHER" id="PTHR19957">
    <property type="entry name" value="SYNTAXIN"/>
    <property type="match status" value="1"/>
</dbReference>
<dbReference type="InterPro" id="IPR000727">
    <property type="entry name" value="T_SNARE_dom"/>
</dbReference>
<feature type="region of interest" description="Disordered" evidence="3">
    <location>
        <begin position="177"/>
        <end position="218"/>
    </location>
</feature>
<dbReference type="EMBL" id="CAVP010058274">
    <property type="protein sequence ID" value="CDL94327.1"/>
    <property type="molecule type" value="Genomic_DNA"/>
</dbReference>
<reference evidence="6" key="2">
    <citation type="submission" date="2013-05" db="EMBL/GenBank/DDBJ databases">
        <title>The genome and transcriptome of Haemonchus contortus: a key model parasite for drug and vaccine discovery.</title>
        <authorList>
            <person name="Laing R."/>
            <person name="Kikuchi T."/>
            <person name="Martinelli A."/>
            <person name="Tsai I.J."/>
            <person name="Beech R.N."/>
            <person name="Redman E."/>
            <person name="Holroyd N."/>
            <person name="Bartley D.J."/>
            <person name="Beasley H."/>
            <person name="Britton C."/>
            <person name="Curran D."/>
            <person name="Devaney E."/>
            <person name="Gilabert A."/>
            <person name="Jackson F."/>
            <person name="Hunt M."/>
            <person name="Johnston S."/>
            <person name="Kryukov I."/>
            <person name="Li K."/>
            <person name="Morrison A.A."/>
            <person name="Reid A.J."/>
            <person name="Sargison N."/>
            <person name="Saunders G."/>
            <person name="Wasmuth J.D."/>
            <person name="Wolstenholme A."/>
            <person name="Berriman M."/>
            <person name="Gilleard J.S."/>
            <person name="Cotton J.A."/>
        </authorList>
    </citation>
    <scope>NUCLEOTIDE SEQUENCE [LARGE SCALE GENOMIC DNA]</scope>
    <source>
        <strain evidence="6">ISE/inbred ISE</strain>
    </source>
</reference>
<dbReference type="InterPro" id="IPR006011">
    <property type="entry name" value="Syntaxin_N"/>
</dbReference>
<comment type="similarity">
    <text evidence="1">Belongs to the syntaxin family.</text>
</comment>
<evidence type="ECO:0000256" key="1">
    <source>
        <dbReference type="ARBA" id="ARBA00009063"/>
    </source>
</evidence>
<protein>
    <submittedName>
        <fullName evidence="6">Target SNARE coiled-coil region domain containing protein</fullName>
    </submittedName>
</protein>
<sequence length="341" mass="38799">MPVKDRLSSLKKRAPVGNEEIQVMSSLISEMEQQTTDEFLRRVSSLREVVGEMNGGLELIRQMHNLLKYSTDSPDRARLRLLYDELSRVLKQFSDDLDAVVKTVNGLHDEITASAEPKSAHYRMRKDQLDSLRTSLHSLILQFREEEVPFEQETKPDVEKQLREFQIKPSVEFVGDEVRNEVDESESTDNSLGRSHEVGDVEKAAESATAIDDTNPPPSLMCVEIDESKGESDEKAVLIEVKERNEGILRLEEAVSTLNSLHEHLNFLVHTQNPILNRIDVNISQATEYTAKVMNDTAEAVKLNAQAREKSFLVFFMLGVLLFILIVMVITFIKLYIARTR</sequence>
<dbReference type="InterPro" id="IPR010989">
    <property type="entry name" value="SNARE"/>
</dbReference>
<feature type="domain" description="T-SNARE coiled-coil homology" evidence="5">
    <location>
        <begin position="238"/>
        <end position="300"/>
    </location>
</feature>
<dbReference type="GO" id="GO:0000149">
    <property type="term" value="F:SNARE binding"/>
    <property type="evidence" value="ECO:0007669"/>
    <property type="project" value="TreeGrafter"/>
</dbReference>
<keyword evidence="4" id="KW-0472">Membrane</keyword>
<organism evidence="6">
    <name type="scientific">Haemonchus contortus</name>
    <name type="common">Barber pole worm</name>
    <dbReference type="NCBI Taxonomy" id="6289"/>
    <lineage>
        <taxon>Eukaryota</taxon>
        <taxon>Metazoa</taxon>
        <taxon>Ecdysozoa</taxon>
        <taxon>Nematoda</taxon>
        <taxon>Chromadorea</taxon>
        <taxon>Rhabditida</taxon>
        <taxon>Rhabditina</taxon>
        <taxon>Rhabditomorpha</taxon>
        <taxon>Strongyloidea</taxon>
        <taxon>Trichostrongylidae</taxon>
        <taxon>Haemonchus</taxon>
    </lineage>
</organism>
<gene>
    <name evidence="6" type="ORF">HCOI_02173700</name>
</gene>
<evidence type="ECO:0000256" key="2">
    <source>
        <dbReference type="ARBA" id="ARBA00022775"/>
    </source>
</evidence>
<evidence type="ECO:0000256" key="4">
    <source>
        <dbReference type="SAM" id="Phobius"/>
    </source>
</evidence>
<evidence type="ECO:0000259" key="5">
    <source>
        <dbReference type="PROSITE" id="PS50192"/>
    </source>
</evidence>
<keyword evidence="4" id="KW-1133">Transmembrane helix</keyword>
<dbReference type="GO" id="GO:0006836">
    <property type="term" value="P:neurotransmitter transport"/>
    <property type="evidence" value="ECO:0007669"/>
    <property type="project" value="UniProtKB-KW"/>
</dbReference>
<accession>W6NQ38</accession>
<comment type="caution">
    <text evidence="6">The sequence shown here is derived from an EMBL/GenBank/DDBJ whole genome shotgun (WGS) entry which is preliminary data.</text>
</comment>
<feature type="compositionally biased region" description="Basic and acidic residues" evidence="3">
    <location>
        <begin position="194"/>
        <end position="205"/>
    </location>
</feature>
<dbReference type="Gene3D" id="1.20.5.110">
    <property type="match status" value="1"/>
</dbReference>
<dbReference type="GO" id="GO:0006906">
    <property type="term" value="P:vesicle fusion"/>
    <property type="evidence" value="ECO:0007669"/>
    <property type="project" value="TreeGrafter"/>
</dbReference>
<evidence type="ECO:0000256" key="3">
    <source>
        <dbReference type="SAM" id="MobiDB-lite"/>
    </source>
</evidence>
<dbReference type="SUPFAM" id="SSF47661">
    <property type="entry name" value="t-snare proteins"/>
    <property type="match status" value="1"/>
</dbReference>
<keyword evidence="2" id="KW-0532">Neurotransmitter transport</keyword>